<evidence type="ECO:0000313" key="3">
    <source>
        <dbReference type="Proteomes" id="UP001460202"/>
    </source>
</evidence>
<sequence>MKRLVTLIAALAVFQTYAQRIEATLPSPDAKAIGMGGLMMTTLSGSHAIYNNSAMAVFSRMPSQISSSYYGQEDIDYYAVSGFCRFDNVNLAQIGWRQYLREHGNNDMAVDLGYSRRMGDNWALGIVARYMHLKRPEISADALAVDLSAAYQLPLENVGSYSTLRAGAKLGNLGGYVHDTDYTLPMDFTVGAALDTFLTDAHEITVGTDLGYYFSPSSVRGFQMSVGAEYNLMQLVQLRTGYHYGERRDYYPSYWTVGAGVRILHLRLDFAYLFAKKHTLLRNTYSISFGLDF</sequence>
<dbReference type="Proteomes" id="UP001460202">
    <property type="component" value="Unassembled WGS sequence"/>
</dbReference>
<evidence type="ECO:0000256" key="1">
    <source>
        <dbReference type="SAM" id="SignalP"/>
    </source>
</evidence>
<keyword evidence="3" id="KW-1185">Reference proteome</keyword>
<dbReference type="EMBL" id="JBBMFL010000004">
    <property type="protein sequence ID" value="MEQ2544375.1"/>
    <property type="molecule type" value="Genomic_DNA"/>
</dbReference>
<comment type="caution">
    <text evidence="2">The sequence shown here is derived from an EMBL/GenBank/DDBJ whole genome shotgun (WGS) entry which is preliminary data.</text>
</comment>
<feature type="chain" id="PRO_5045216899" evidence="1">
    <location>
        <begin position="19"/>
        <end position="293"/>
    </location>
</feature>
<keyword evidence="1" id="KW-0732">Signal</keyword>
<proteinExistence type="predicted"/>
<dbReference type="Gene3D" id="2.40.160.60">
    <property type="entry name" value="Outer membrane protein transport protein (OMPP1/FadL/TodX)"/>
    <property type="match status" value="1"/>
</dbReference>
<feature type="signal peptide" evidence="1">
    <location>
        <begin position="1"/>
        <end position="18"/>
    </location>
</feature>
<dbReference type="GeneID" id="78178335"/>
<accession>A0ABV1GVM8</accession>
<protein>
    <submittedName>
        <fullName evidence="2">PorV/PorQ family protein</fullName>
    </submittedName>
</protein>
<name>A0ABV1GVM8_9BACT</name>
<organism evidence="2 3">
    <name type="scientific">Alistipes intestinihominis</name>
    <dbReference type="NCBI Taxonomy" id="3133172"/>
    <lineage>
        <taxon>Bacteria</taxon>
        <taxon>Pseudomonadati</taxon>
        <taxon>Bacteroidota</taxon>
        <taxon>Bacteroidia</taxon>
        <taxon>Bacteroidales</taxon>
        <taxon>Rikenellaceae</taxon>
        <taxon>Alistipes</taxon>
    </lineage>
</organism>
<evidence type="ECO:0000313" key="2">
    <source>
        <dbReference type="EMBL" id="MEQ2544375.1"/>
    </source>
</evidence>
<gene>
    <name evidence="2" type="ORF">WMO46_05365</name>
</gene>
<dbReference type="NCBIfam" id="NF033709">
    <property type="entry name" value="PorV_fam"/>
    <property type="match status" value="1"/>
</dbReference>
<dbReference type="RefSeq" id="WP_019150377.1">
    <property type="nucleotide sequence ID" value="NZ_JBBMFL010000004.1"/>
</dbReference>
<reference evidence="2 3" key="1">
    <citation type="submission" date="2024-03" db="EMBL/GenBank/DDBJ databases">
        <title>Human intestinal bacterial collection.</title>
        <authorList>
            <person name="Pauvert C."/>
            <person name="Hitch T.C.A."/>
            <person name="Clavel T."/>
        </authorList>
    </citation>
    <scope>NUCLEOTIDE SEQUENCE [LARGE SCALE GENOMIC DNA]</scope>
    <source>
        <strain evidence="2 3">CLA-KB-H122</strain>
    </source>
</reference>